<reference evidence="1" key="1">
    <citation type="journal article" date="2023" name="Mol. Phylogenet. Evol.">
        <title>Genome-scale phylogeny and comparative genomics of the fungal order Sordariales.</title>
        <authorList>
            <person name="Hensen N."/>
            <person name="Bonometti L."/>
            <person name="Westerberg I."/>
            <person name="Brannstrom I.O."/>
            <person name="Guillou S."/>
            <person name="Cros-Aarteil S."/>
            <person name="Calhoun S."/>
            <person name="Haridas S."/>
            <person name="Kuo A."/>
            <person name="Mondo S."/>
            <person name="Pangilinan J."/>
            <person name="Riley R."/>
            <person name="LaButti K."/>
            <person name="Andreopoulos B."/>
            <person name="Lipzen A."/>
            <person name="Chen C."/>
            <person name="Yan M."/>
            <person name="Daum C."/>
            <person name="Ng V."/>
            <person name="Clum A."/>
            <person name="Steindorff A."/>
            <person name="Ohm R.A."/>
            <person name="Martin F."/>
            <person name="Silar P."/>
            <person name="Natvig D.O."/>
            <person name="Lalanne C."/>
            <person name="Gautier V."/>
            <person name="Ament-Velasquez S.L."/>
            <person name="Kruys A."/>
            <person name="Hutchinson M.I."/>
            <person name="Powell A.J."/>
            <person name="Barry K."/>
            <person name="Miller A.N."/>
            <person name="Grigoriev I.V."/>
            <person name="Debuchy R."/>
            <person name="Gladieux P."/>
            <person name="Hiltunen Thoren M."/>
            <person name="Johannesson H."/>
        </authorList>
    </citation>
    <scope>NUCLEOTIDE SEQUENCE</scope>
    <source>
        <strain evidence="1">CBS 118394</strain>
    </source>
</reference>
<dbReference type="PANTHER" id="PTHR10622">
    <property type="entry name" value="HET DOMAIN-CONTAINING PROTEIN"/>
    <property type="match status" value="1"/>
</dbReference>
<gene>
    <name evidence="1" type="ORF">B0H66DRAFT_484958</name>
</gene>
<sequence length="170" mass="20044">WFIQELIAPRELRFFAADWTDVGSRSERLDEIFKITSIDPFVLAVGWDPGRVLAARRMFWASRRQTARSEDMAYCLLGLFDVTMPIVYNEGLENAFIRLQYEISKRTGDLSFVAWQSEVDWKSTSWVFDPSVEFAKKRDILARSPVEFRQCGFKFSPWRLIRGRRLAMTW</sequence>
<keyword evidence="2" id="KW-1185">Reference proteome</keyword>
<dbReference type="AlphaFoldDB" id="A0AAE0HUL6"/>
<proteinExistence type="predicted"/>
<name>A0AAE0HUL6_9PEZI</name>
<organism evidence="1 2">
    <name type="scientific">Apodospora peruviana</name>
    <dbReference type="NCBI Taxonomy" id="516989"/>
    <lineage>
        <taxon>Eukaryota</taxon>
        <taxon>Fungi</taxon>
        <taxon>Dikarya</taxon>
        <taxon>Ascomycota</taxon>
        <taxon>Pezizomycotina</taxon>
        <taxon>Sordariomycetes</taxon>
        <taxon>Sordariomycetidae</taxon>
        <taxon>Sordariales</taxon>
        <taxon>Lasiosphaeriaceae</taxon>
        <taxon>Apodospora</taxon>
    </lineage>
</organism>
<evidence type="ECO:0000313" key="1">
    <source>
        <dbReference type="EMBL" id="KAK3312854.1"/>
    </source>
</evidence>
<comment type="caution">
    <text evidence="1">The sequence shown here is derived from an EMBL/GenBank/DDBJ whole genome shotgun (WGS) entry which is preliminary data.</text>
</comment>
<dbReference type="Proteomes" id="UP001283341">
    <property type="component" value="Unassembled WGS sequence"/>
</dbReference>
<dbReference type="PANTHER" id="PTHR10622:SF10">
    <property type="entry name" value="HET DOMAIN-CONTAINING PROTEIN"/>
    <property type="match status" value="1"/>
</dbReference>
<feature type="non-terminal residue" evidence="1">
    <location>
        <position position="1"/>
    </location>
</feature>
<evidence type="ECO:0000313" key="2">
    <source>
        <dbReference type="Proteomes" id="UP001283341"/>
    </source>
</evidence>
<dbReference type="EMBL" id="JAUEDM010000008">
    <property type="protein sequence ID" value="KAK3312854.1"/>
    <property type="molecule type" value="Genomic_DNA"/>
</dbReference>
<protein>
    <submittedName>
        <fullName evidence="1">Uncharacterized protein</fullName>
    </submittedName>
</protein>
<reference evidence="1" key="2">
    <citation type="submission" date="2023-06" db="EMBL/GenBank/DDBJ databases">
        <authorList>
            <consortium name="Lawrence Berkeley National Laboratory"/>
            <person name="Haridas S."/>
            <person name="Hensen N."/>
            <person name="Bonometti L."/>
            <person name="Westerberg I."/>
            <person name="Brannstrom I.O."/>
            <person name="Guillou S."/>
            <person name="Cros-Aarteil S."/>
            <person name="Calhoun S."/>
            <person name="Kuo A."/>
            <person name="Mondo S."/>
            <person name="Pangilinan J."/>
            <person name="Riley R."/>
            <person name="Labutti K."/>
            <person name="Andreopoulos B."/>
            <person name="Lipzen A."/>
            <person name="Chen C."/>
            <person name="Yanf M."/>
            <person name="Daum C."/>
            <person name="Ng V."/>
            <person name="Clum A."/>
            <person name="Steindorff A."/>
            <person name="Ohm R."/>
            <person name="Martin F."/>
            <person name="Silar P."/>
            <person name="Natvig D."/>
            <person name="Lalanne C."/>
            <person name="Gautier V."/>
            <person name="Ament-Velasquez S.L."/>
            <person name="Kruys A."/>
            <person name="Hutchinson M.I."/>
            <person name="Powell A.J."/>
            <person name="Barry K."/>
            <person name="Miller A.N."/>
            <person name="Grigoriev I.V."/>
            <person name="Debuchy R."/>
            <person name="Gladieux P."/>
            <person name="Thoren M.H."/>
            <person name="Johannesson H."/>
        </authorList>
    </citation>
    <scope>NUCLEOTIDE SEQUENCE</scope>
    <source>
        <strain evidence="1">CBS 118394</strain>
    </source>
</reference>
<accession>A0AAE0HUL6</accession>